<reference evidence="3" key="1">
    <citation type="journal article" date="2013" name="BMC Microbiol.">
        <title>Taxonomy and evolution of bacteriochlorophyll a-containing members of the OM60/NOR5 clade of marine gammaproteobacteria: description of Luminiphilus syltensis gen. nov., sp. nov., reclassification of Haliea rubra as Pseudohaliea rubra gen. nov., comb. nov., and emendation of Chromatocurvus halotolerans.</title>
        <authorList>
            <person name="Spring S."/>
            <person name="Riedel T."/>
            <person name="Sproer C."/>
            <person name="Yan S."/>
            <person name="Harder J."/>
            <person name="Fuchs B.M."/>
        </authorList>
    </citation>
    <scope>NUCLEOTIDE SEQUENCE [LARGE SCALE GENOMIC DNA]</scope>
    <source>
        <strain evidence="3">NOR51-B</strain>
    </source>
</reference>
<keyword evidence="1" id="KW-0472">Membrane</keyword>
<evidence type="ECO:0000313" key="3">
    <source>
        <dbReference type="Proteomes" id="UP000004699"/>
    </source>
</evidence>
<sequence>MLIVFFLFFVVVIVFVIAETFALFAADPVANFLLLAVALVFANSAFILPTVTPVLSFIGTAAFLTSLLPVISICVGWDLSEAE</sequence>
<evidence type="ECO:0000256" key="1">
    <source>
        <dbReference type="SAM" id="Phobius"/>
    </source>
</evidence>
<feature type="transmembrane region" description="Helical" evidence="1">
    <location>
        <begin position="6"/>
        <end position="25"/>
    </location>
</feature>
<feature type="transmembrane region" description="Helical" evidence="1">
    <location>
        <begin position="57"/>
        <end position="79"/>
    </location>
</feature>
<feature type="transmembrane region" description="Helical" evidence="1">
    <location>
        <begin position="32"/>
        <end position="51"/>
    </location>
</feature>
<gene>
    <name evidence="2" type="ORF">NOR51B_479</name>
</gene>
<dbReference type="HOGENOM" id="CLU_2538547_0_0_6"/>
<dbReference type="AlphaFoldDB" id="B8KVN9"/>
<keyword evidence="1" id="KW-1133">Transmembrane helix</keyword>
<dbReference type="EMBL" id="DS999411">
    <property type="protein sequence ID" value="EED34542.1"/>
    <property type="molecule type" value="Genomic_DNA"/>
</dbReference>
<proteinExistence type="predicted"/>
<evidence type="ECO:0000313" key="2">
    <source>
        <dbReference type="EMBL" id="EED34542.1"/>
    </source>
</evidence>
<organism evidence="2 3">
    <name type="scientific">Luminiphilus syltensis NOR5-1B</name>
    <dbReference type="NCBI Taxonomy" id="565045"/>
    <lineage>
        <taxon>Bacteria</taxon>
        <taxon>Pseudomonadati</taxon>
        <taxon>Pseudomonadota</taxon>
        <taxon>Gammaproteobacteria</taxon>
        <taxon>Cellvibrionales</taxon>
        <taxon>Halieaceae</taxon>
        <taxon>Luminiphilus</taxon>
    </lineage>
</organism>
<accession>B8KVN9</accession>
<protein>
    <submittedName>
        <fullName evidence="2">Uncharacterized protein</fullName>
    </submittedName>
</protein>
<name>B8KVN9_9GAMM</name>
<dbReference type="Proteomes" id="UP000004699">
    <property type="component" value="Unassembled WGS sequence"/>
</dbReference>
<keyword evidence="1" id="KW-0812">Transmembrane</keyword>
<dbReference type="STRING" id="565045.NOR51B_479"/>
<keyword evidence="3" id="KW-1185">Reference proteome</keyword>